<keyword evidence="3" id="KW-1185">Reference proteome</keyword>
<dbReference type="Ensembl" id="ENSMSIT00000041878.1">
    <property type="protein sequence ID" value="ENSMSIP00000033221.1"/>
    <property type="gene ID" value="ENSMSIG00000027799.1"/>
</dbReference>
<organism evidence="2 3">
    <name type="scientific">Mus spicilegus</name>
    <name type="common">Mound-building mouse</name>
    <dbReference type="NCBI Taxonomy" id="10103"/>
    <lineage>
        <taxon>Eukaryota</taxon>
        <taxon>Metazoa</taxon>
        <taxon>Chordata</taxon>
        <taxon>Craniata</taxon>
        <taxon>Vertebrata</taxon>
        <taxon>Euteleostomi</taxon>
        <taxon>Mammalia</taxon>
        <taxon>Eutheria</taxon>
        <taxon>Euarchontoglires</taxon>
        <taxon>Glires</taxon>
        <taxon>Rodentia</taxon>
        <taxon>Myomorpha</taxon>
        <taxon>Muroidea</taxon>
        <taxon>Muridae</taxon>
        <taxon>Murinae</taxon>
        <taxon>Mus</taxon>
        <taxon>Mus</taxon>
    </lineage>
</organism>
<reference evidence="2" key="1">
    <citation type="submission" date="2025-08" db="UniProtKB">
        <authorList>
            <consortium name="Ensembl"/>
        </authorList>
    </citation>
    <scope>IDENTIFICATION</scope>
</reference>
<reference evidence="2" key="2">
    <citation type="submission" date="2025-09" db="UniProtKB">
        <authorList>
            <consortium name="Ensembl"/>
        </authorList>
    </citation>
    <scope>IDENTIFICATION</scope>
</reference>
<keyword evidence="1" id="KW-0472">Membrane</keyword>
<proteinExistence type="predicted"/>
<name>A0A8C6IBA3_MUSSI</name>
<dbReference type="AlphaFoldDB" id="A0A8C6IBA3"/>
<evidence type="ECO:0000313" key="2">
    <source>
        <dbReference type="Ensembl" id="ENSMSIP00000033221.1"/>
    </source>
</evidence>
<dbReference type="GeneTree" id="ENSGT00900000143270"/>
<accession>A0A8C6IBA3</accession>
<dbReference type="Proteomes" id="UP000694415">
    <property type="component" value="Unplaced"/>
</dbReference>
<feature type="transmembrane region" description="Helical" evidence="1">
    <location>
        <begin position="64"/>
        <end position="87"/>
    </location>
</feature>
<evidence type="ECO:0000313" key="3">
    <source>
        <dbReference type="Proteomes" id="UP000694415"/>
    </source>
</evidence>
<keyword evidence="1" id="KW-1133">Transmembrane helix</keyword>
<protein>
    <submittedName>
        <fullName evidence="2">Uncharacterized protein</fullName>
    </submittedName>
</protein>
<keyword evidence="1" id="KW-0812">Transmembrane</keyword>
<sequence length="117" mass="13806">MSLWHHNGLPLHYCTKKPIDQNLFAKMYVKILKLPNLCVQKKKENTKKQVWGGWGKSSLYLYKYIYNIYILLMQYTVCICVCVYVCVHLYMHTCKQSLDENSECLLAKHCGVQPRTQ</sequence>
<evidence type="ECO:0000256" key="1">
    <source>
        <dbReference type="SAM" id="Phobius"/>
    </source>
</evidence>